<keyword evidence="2" id="KW-1185">Reference proteome</keyword>
<organism evidence="1 2">
    <name type="scientific">Flavobacterium phragmitis</name>
    <dbReference type="NCBI Taxonomy" id="739143"/>
    <lineage>
        <taxon>Bacteria</taxon>
        <taxon>Pseudomonadati</taxon>
        <taxon>Bacteroidota</taxon>
        <taxon>Flavobacteriia</taxon>
        <taxon>Flavobacteriales</taxon>
        <taxon>Flavobacteriaceae</taxon>
        <taxon>Flavobacterium</taxon>
    </lineage>
</organism>
<gene>
    <name evidence="1" type="ORF">SAMN05216297_11711</name>
</gene>
<proteinExistence type="predicted"/>
<accession>A0A1I1WRT0</accession>
<name>A0A1I1WRT0_9FLAO</name>
<dbReference type="AlphaFoldDB" id="A0A1I1WRT0"/>
<protein>
    <submittedName>
        <fullName evidence="1">Uncharacterized protein</fullName>
    </submittedName>
</protein>
<evidence type="ECO:0000313" key="2">
    <source>
        <dbReference type="Proteomes" id="UP000199672"/>
    </source>
</evidence>
<reference evidence="2" key="1">
    <citation type="submission" date="2016-10" db="EMBL/GenBank/DDBJ databases">
        <authorList>
            <person name="Varghese N."/>
            <person name="Submissions S."/>
        </authorList>
    </citation>
    <scope>NUCLEOTIDE SEQUENCE [LARGE SCALE GENOMIC DNA]</scope>
    <source>
        <strain evidence="2">CGMCC 1.10370</strain>
    </source>
</reference>
<sequence>MQFTIILKNKNRSKNDSKLSYLLSLNKKKAPIEDNWRHLVFVTLNEQFTNHFMNDLKKLAYFQMNL</sequence>
<dbReference type="STRING" id="739143.SAMN05216297_11711"/>
<dbReference type="Proteomes" id="UP000199672">
    <property type="component" value="Unassembled WGS sequence"/>
</dbReference>
<dbReference type="EMBL" id="FOMH01000017">
    <property type="protein sequence ID" value="SFD97877.1"/>
    <property type="molecule type" value="Genomic_DNA"/>
</dbReference>
<evidence type="ECO:0000313" key="1">
    <source>
        <dbReference type="EMBL" id="SFD97877.1"/>
    </source>
</evidence>